<feature type="domain" description="Glucose-methanol-choline oxidoreductase N-terminal" evidence="8">
    <location>
        <begin position="252"/>
        <end position="266"/>
    </location>
</feature>
<dbReference type="GO" id="GO:0050660">
    <property type="term" value="F:flavin adenine dinucleotide binding"/>
    <property type="evidence" value="ECO:0007669"/>
    <property type="project" value="InterPro"/>
</dbReference>
<reference evidence="9 10" key="1">
    <citation type="submission" date="2019-03" db="EMBL/GenBank/DDBJ databases">
        <authorList>
            <person name="Sebastian G."/>
            <person name="Baumann P."/>
            <person name="Ruckert C."/>
            <person name="Kalinowski J."/>
            <person name="Nebel B."/>
            <person name="Takors R."/>
            <person name="Blombach B."/>
        </authorList>
    </citation>
    <scope>NUCLEOTIDE SEQUENCE [LARGE SCALE GENOMIC DNA]</scope>
    <source>
        <strain evidence="9 10">DSM 1084</strain>
    </source>
</reference>
<comment type="cofactor">
    <cofactor evidence="1 5">
        <name>FAD</name>
        <dbReference type="ChEBI" id="CHEBI:57692"/>
    </cofactor>
</comment>
<dbReference type="Pfam" id="PF05199">
    <property type="entry name" value="GMC_oxred_C"/>
    <property type="match status" value="1"/>
</dbReference>
<dbReference type="SUPFAM" id="SSF51905">
    <property type="entry name" value="FAD/NAD(P)-binding domain"/>
    <property type="match status" value="1"/>
</dbReference>
<dbReference type="GO" id="GO:0016614">
    <property type="term" value="F:oxidoreductase activity, acting on CH-OH group of donors"/>
    <property type="evidence" value="ECO:0007669"/>
    <property type="project" value="InterPro"/>
</dbReference>
<evidence type="ECO:0000313" key="9">
    <source>
        <dbReference type="EMBL" id="QBM28647.1"/>
    </source>
</evidence>
<dbReference type="NCBIfam" id="NF002550">
    <property type="entry name" value="PRK02106.1"/>
    <property type="match status" value="1"/>
</dbReference>
<evidence type="ECO:0000256" key="2">
    <source>
        <dbReference type="ARBA" id="ARBA00010790"/>
    </source>
</evidence>
<evidence type="ECO:0000259" key="7">
    <source>
        <dbReference type="PROSITE" id="PS00623"/>
    </source>
</evidence>
<dbReference type="Gene3D" id="3.30.560.10">
    <property type="entry name" value="Glucose Oxidase, domain 3"/>
    <property type="match status" value="1"/>
</dbReference>
<evidence type="ECO:0000256" key="1">
    <source>
        <dbReference type="ARBA" id="ARBA00001974"/>
    </source>
</evidence>
<sequence length="527" mass="57392">MKFDYIIVGAGSAGCVLANRLSADPSNRVCLLEAGRSDDSSLIRTPMGLVGLLSTRKYNWYFDTEPQAELGGRRLYWPRGKTVGGSSSINAMVYMRGHQADYDEWAAAGNAGWAYKDLLPIFMEHEHNERGASAHHATNGLLNVADVRSPNPLSHLFVEAAVQTGITRNMDFNGAQQEGAGPHQVTQKNGERWSSARAFLHPVMDRPNLTVLTGAHVTRILFSGRQAVGVEIERKGERQSIEAEREIVLSGGAINSPQLLLLSGVGPKQDLARHGIGLVADLQGVGQNLQDHLDVTVMIRDRSKQAVGVAPGFLPRAVAGLWQYWRKREGFLSSNVAETGGFAKLSPQSELPEVQFHFLPTYLRNHGRNLAPGYGATLHMCQLRPKSRGFIGLKNADPLAAPMIQPNYLSHADDWDEMLRGLKLARRIFEADAFRPVNGGEVAPGVGVSSNEDLRAYIRRSAETIYHPVGSCKMGRDGMAVVDDQLRVHGLSGLRVADASIMPTIIGGNTNAPCMVIGEKCARAILR</sequence>
<dbReference type="SUPFAM" id="SSF54373">
    <property type="entry name" value="FAD-linked reductases, C-terminal domain"/>
    <property type="match status" value="1"/>
</dbReference>
<dbReference type="InterPro" id="IPR036188">
    <property type="entry name" value="FAD/NAD-bd_sf"/>
</dbReference>
<evidence type="ECO:0000256" key="5">
    <source>
        <dbReference type="PIRSR" id="PIRSR000137-2"/>
    </source>
</evidence>
<dbReference type="AlphaFoldDB" id="A0A4P6WY72"/>
<name>A0A4P6WY72_HYDPS</name>
<feature type="domain" description="Glucose-methanol-choline oxidoreductase N-terminal" evidence="7">
    <location>
        <begin position="80"/>
        <end position="103"/>
    </location>
</feature>
<dbReference type="InterPro" id="IPR007867">
    <property type="entry name" value="GMC_OxRtase_C"/>
</dbReference>
<feature type="binding site" evidence="5">
    <location>
        <begin position="90"/>
        <end position="93"/>
    </location>
    <ligand>
        <name>FAD</name>
        <dbReference type="ChEBI" id="CHEBI:57692"/>
    </ligand>
</feature>
<protein>
    <submittedName>
        <fullName evidence="9">Alcohol dehydrogenase [acceptor]</fullName>
        <ecNumber evidence="9">1.1.99.-</ecNumber>
    </submittedName>
</protein>
<proteinExistence type="inferred from homology"/>
<organism evidence="9 10">
    <name type="scientific">Hydrogenophaga pseudoflava</name>
    <name type="common">Pseudomonas carboxydoflava</name>
    <dbReference type="NCBI Taxonomy" id="47421"/>
    <lineage>
        <taxon>Bacteria</taxon>
        <taxon>Pseudomonadati</taxon>
        <taxon>Pseudomonadota</taxon>
        <taxon>Betaproteobacteria</taxon>
        <taxon>Burkholderiales</taxon>
        <taxon>Comamonadaceae</taxon>
        <taxon>Hydrogenophaga</taxon>
    </lineage>
</organism>
<feature type="binding site" evidence="5">
    <location>
        <position position="217"/>
    </location>
    <ligand>
        <name>FAD</name>
        <dbReference type="ChEBI" id="CHEBI:57692"/>
    </ligand>
</feature>
<dbReference type="PANTHER" id="PTHR11552:SF147">
    <property type="entry name" value="CHOLINE DEHYDROGENASE, MITOCHONDRIAL"/>
    <property type="match status" value="1"/>
</dbReference>
<dbReference type="EMBL" id="CP037867">
    <property type="protein sequence ID" value="QBM28647.1"/>
    <property type="molecule type" value="Genomic_DNA"/>
</dbReference>
<dbReference type="Pfam" id="PF00732">
    <property type="entry name" value="GMC_oxred_N"/>
    <property type="match status" value="1"/>
</dbReference>
<keyword evidence="10" id="KW-1185">Reference proteome</keyword>
<gene>
    <name evidence="9" type="primary">alkJ3</name>
    <name evidence="9" type="ORF">HPF_13175</name>
</gene>
<accession>A0A4P6WY72</accession>
<dbReference type="PIRSF" id="PIRSF000137">
    <property type="entry name" value="Alcohol_oxidase"/>
    <property type="match status" value="1"/>
</dbReference>
<dbReference type="KEGG" id="hpse:HPF_13175"/>
<evidence type="ECO:0000259" key="8">
    <source>
        <dbReference type="PROSITE" id="PS00624"/>
    </source>
</evidence>
<keyword evidence="9" id="KW-0560">Oxidoreductase</keyword>
<dbReference type="Gene3D" id="3.50.50.60">
    <property type="entry name" value="FAD/NAD(P)-binding domain"/>
    <property type="match status" value="1"/>
</dbReference>
<dbReference type="PROSITE" id="PS51257">
    <property type="entry name" value="PROKAR_LIPOPROTEIN"/>
    <property type="match status" value="1"/>
</dbReference>
<dbReference type="RefSeq" id="WP_060984647.1">
    <property type="nucleotide sequence ID" value="NZ_CP037867.1"/>
</dbReference>
<keyword evidence="3 6" id="KW-0285">Flavoprotein</keyword>
<dbReference type="PROSITE" id="PS00624">
    <property type="entry name" value="GMC_OXRED_2"/>
    <property type="match status" value="1"/>
</dbReference>
<dbReference type="PANTHER" id="PTHR11552">
    <property type="entry name" value="GLUCOSE-METHANOL-CHOLINE GMC OXIDOREDUCTASE"/>
    <property type="match status" value="1"/>
</dbReference>
<dbReference type="InterPro" id="IPR012132">
    <property type="entry name" value="GMC_OxRdtase"/>
</dbReference>
<dbReference type="PROSITE" id="PS00623">
    <property type="entry name" value="GMC_OXRED_1"/>
    <property type="match status" value="1"/>
</dbReference>
<comment type="similarity">
    <text evidence="2 6">Belongs to the GMC oxidoreductase family.</text>
</comment>
<evidence type="ECO:0000256" key="4">
    <source>
        <dbReference type="ARBA" id="ARBA00022827"/>
    </source>
</evidence>
<dbReference type="Proteomes" id="UP000293912">
    <property type="component" value="Chromosome"/>
</dbReference>
<dbReference type="InterPro" id="IPR000172">
    <property type="entry name" value="GMC_OxRdtase_N"/>
</dbReference>
<evidence type="ECO:0000256" key="6">
    <source>
        <dbReference type="RuleBase" id="RU003968"/>
    </source>
</evidence>
<dbReference type="EC" id="1.1.99.-" evidence="9"/>
<evidence type="ECO:0000256" key="3">
    <source>
        <dbReference type="ARBA" id="ARBA00022630"/>
    </source>
</evidence>
<keyword evidence="4 5" id="KW-0274">FAD</keyword>
<evidence type="ECO:0000313" key="10">
    <source>
        <dbReference type="Proteomes" id="UP000293912"/>
    </source>
</evidence>